<name>A0A1W5D3G1_9LECA</name>
<dbReference type="InterPro" id="IPR000639">
    <property type="entry name" value="Epox_hydrolase-like"/>
</dbReference>
<dbReference type="GO" id="GO:0046464">
    <property type="term" value="P:acylglycerol catabolic process"/>
    <property type="evidence" value="ECO:0007669"/>
    <property type="project" value="TreeGrafter"/>
</dbReference>
<dbReference type="InterPro" id="IPR000073">
    <property type="entry name" value="AB_hydrolase_1"/>
</dbReference>
<dbReference type="InterPro" id="IPR029058">
    <property type="entry name" value="AB_hydrolase_fold"/>
</dbReference>
<proteinExistence type="predicted"/>
<protein>
    <submittedName>
        <fullName evidence="2">Epoxide hydrolase-like</fullName>
    </submittedName>
</protein>
<feature type="domain" description="AB hydrolase-1" evidence="1">
    <location>
        <begin position="29"/>
        <end position="274"/>
    </location>
</feature>
<dbReference type="GO" id="GO:0047372">
    <property type="term" value="F:monoacylglycerol lipase activity"/>
    <property type="evidence" value="ECO:0007669"/>
    <property type="project" value="TreeGrafter"/>
</dbReference>
<dbReference type="PANTHER" id="PTHR43798:SF5">
    <property type="entry name" value="MONOACYLGLYCEROL LIPASE ABHD6"/>
    <property type="match status" value="1"/>
</dbReference>
<accession>A0A1W5D3G1</accession>
<dbReference type="PRINTS" id="PR00412">
    <property type="entry name" value="EPOXHYDRLASE"/>
</dbReference>
<evidence type="ECO:0000313" key="2">
    <source>
        <dbReference type="EMBL" id="SLM37492.1"/>
    </source>
</evidence>
<evidence type="ECO:0000259" key="1">
    <source>
        <dbReference type="Pfam" id="PF12697"/>
    </source>
</evidence>
<evidence type="ECO:0000313" key="3">
    <source>
        <dbReference type="Proteomes" id="UP000192927"/>
    </source>
</evidence>
<dbReference type="Gene3D" id="3.40.50.1820">
    <property type="entry name" value="alpha/beta hydrolase"/>
    <property type="match status" value="1"/>
</dbReference>
<dbReference type="PRINTS" id="PR00111">
    <property type="entry name" value="ABHYDROLASE"/>
</dbReference>
<dbReference type="Pfam" id="PF12697">
    <property type="entry name" value="Abhydrolase_6"/>
    <property type="match status" value="1"/>
</dbReference>
<dbReference type="Proteomes" id="UP000192927">
    <property type="component" value="Unassembled WGS sequence"/>
</dbReference>
<dbReference type="InterPro" id="IPR050266">
    <property type="entry name" value="AB_hydrolase_sf"/>
</dbReference>
<dbReference type="EMBL" id="FWEW01001638">
    <property type="protein sequence ID" value="SLM37492.1"/>
    <property type="molecule type" value="Genomic_DNA"/>
</dbReference>
<sequence length="285" mass="31168">MPYLHLQQKRIYYTDTKPKDGAVPKETFIFHHGLGSTHCYYQALIPTLTSPPNNIRCITYDAVGSGLSDLPKDDQSIQTLSDDVIEILATLKVEKAVLVGHSFGGIVAAHLAAKNSDVIIAAVLIGPVLPNPSLEKVFLARAQTVDKEGMEAMGNTVPVQGNVYRPIQAKPSTETTAATGSKSTSLQHALIRTLLMSQRPQGYISLCRVVAFATPPDYESIKIPILTITSDEDKSAPLEGCEEIFRRIGGEEKKITVLEGVGHWHCIEAPDQVATKIMDFYREIQ</sequence>
<keyword evidence="2" id="KW-0378">Hydrolase</keyword>
<reference evidence="3" key="1">
    <citation type="submission" date="2017-03" db="EMBL/GenBank/DDBJ databases">
        <authorList>
            <person name="Sharma R."/>
            <person name="Thines M."/>
        </authorList>
    </citation>
    <scope>NUCLEOTIDE SEQUENCE [LARGE SCALE GENOMIC DNA]</scope>
</reference>
<organism evidence="2 3">
    <name type="scientific">Lasallia pustulata</name>
    <dbReference type="NCBI Taxonomy" id="136370"/>
    <lineage>
        <taxon>Eukaryota</taxon>
        <taxon>Fungi</taxon>
        <taxon>Dikarya</taxon>
        <taxon>Ascomycota</taxon>
        <taxon>Pezizomycotina</taxon>
        <taxon>Lecanoromycetes</taxon>
        <taxon>OSLEUM clade</taxon>
        <taxon>Umbilicariomycetidae</taxon>
        <taxon>Umbilicariales</taxon>
        <taxon>Umbilicariaceae</taxon>
        <taxon>Lasallia</taxon>
    </lineage>
</organism>
<keyword evidence="3" id="KW-1185">Reference proteome</keyword>
<dbReference type="AlphaFoldDB" id="A0A1W5D3G1"/>
<dbReference type="SUPFAM" id="SSF53474">
    <property type="entry name" value="alpha/beta-Hydrolases"/>
    <property type="match status" value="1"/>
</dbReference>
<dbReference type="GO" id="GO:0016020">
    <property type="term" value="C:membrane"/>
    <property type="evidence" value="ECO:0007669"/>
    <property type="project" value="TreeGrafter"/>
</dbReference>
<dbReference type="PANTHER" id="PTHR43798">
    <property type="entry name" value="MONOACYLGLYCEROL LIPASE"/>
    <property type="match status" value="1"/>
</dbReference>